<dbReference type="InterPro" id="IPR040441">
    <property type="entry name" value="CFA20/CFAP20DC"/>
</dbReference>
<evidence type="ECO:0000259" key="1">
    <source>
        <dbReference type="Pfam" id="PF05018"/>
    </source>
</evidence>
<dbReference type="InterPro" id="IPR007714">
    <property type="entry name" value="CFA20_dom"/>
</dbReference>
<sequence length="160" mass="18903">MLKCDALELQTIHQVFLSEGQPATRRVNYFHFPLKLDVGWNQLQLNLADFTNKAFGTNYVETLRVQIHANCRIRRIYFTDQLHKEEELLPEYKLFLPIQDWLRNSVASPSKNFYMQWPYGKIQIFKDSFYDMCGKLESLRLDGVPAIRRRRPKSCIACPS</sequence>
<proteinExistence type="predicted"/>
<protein>
    <recommendedName>
        <fullName evidence="1">CFA20 domain-containing protein</fullName>
    </recommendedName>
</protein>
<name>A0ABP0US24_9BRYO</name>
<dbReference type="PANTHER" id="PTHR12458">
    <property type="entry name" value="ORF PROTEIN"/>
    <property type="match status" value="1"/>
</dbReference>
<gene>
    <name evidence="2" type="ORF">CSSPTR1EN2_LOCUS19340</name>
</gene>
<keyword evidence="3" id="KW-1185">Reference proteome</keyword>
<organism evidence="2 3">
    <name type="scientific">Sphagnum troendelagicum</name>
    <dbReference type="NCBI Taxonomy" id="128251"/>
    <lineage>
        <taxon>Eukaryota</taxon>
        <taxon>Viridiplantae</taxon>
        <taxon>Streptophyta</taxon>
        <taxon>Embryophyta</taxon>
        <taxon>Bryophyta</taxon>
        <taxon>Sphagnophytina</taxon>
        <taxon>Sphagnopsida</taxon>
        <taxon>Sphagnales</taxon>
        <taxon>Sphagnaceae</taxon>
        <taxon>Sphagnum</taxon>
    </lineage>
</organism>
<dbReference type="EMBL" id="OZ019898">
    <property type="protein sequence ID" value="CAK9228700.1"/>
    <property type="molecule type" value="Genomic_DNA"/>
</dbReference>
<accession>A0ABP0US24</accession>
<reference evidence="2" key="1">
    <citation type="submission" date="2024-02" db="EMBL/GenBank/DDBJ databases">
        <authorList>
            <consortium name="ELIXIR-Norway"/>
            <consortium name="Elixir Norway"/>
        </authorList>
    </citation>
    <scope>NUCLEOTIDE SEQUENCE</scope>
</reference>
<dbReference type="Proteomes" id="UP001497512">
    <property type="component" value="Chromosome 6"/>
</dbReference>
<evidence type="ECO:0000313" key="3">
    <source>
        <dbReference type="Proteomes" id="UP001497512"/>
    </source>
</evidence>
<feature type="domain" description="CFA20" evidence="1">
    <location>
        <begin position="26"/>
        <end position="95"/>
    </location>
</feature>
<evidence type="ECO:0000313" key="2">
    <source>
        <dbReference type="EMBL" id="CAK9228700.1"/>
    </source>
</evidence>
<dbReference type="Pfam" id="PF05018">
    <property type="entry name" value="CFA20_dom"/>
    <property type="match status" value="1"/>
</dbReference>